<dbReference type="SUPFAM" id="SSF56672">
    <property type="entry name" value="DNA/RNA polymerases"/>
    <property type="match status" value="1"/>
</dbReference>
<name>A0A8X6RU83_TRICX</name>
<reference evidence="2" key="1">
    <citation type="submission" date="2020-08" db="EMBL/GenBank/DDBJ databases">
        <title>Multicomponent nature underlies the extraordinary mechanical properties of spider dragline silk.</title>
        <authorList>
            <person name="Kono N."/>
            <person name="Nakamura H."/>
            <person name="Mori M."/>
            <person name="Yoshida Y."/>
            <person name="Ohtoshi R."/>
            <person name="Malay A.D."/>
            <person name="Moran D.A.P."/>
            <person name="Tomita M."/>
            <person name="Numata K."/>
            <person name="Arakawa K."/>
        </authorList>
    </citation>
    <scope>NUCLEOTIDE SEQUENCE</scope>
</reference>
<comment type="caution">
    <text evidence="2">The sequence shown here is derived from an EMBL/GenBank/DDBJ whole genome shotgun (WGS) entry which is preliminary data.</text>
</comment>
<dbReference type="InterPro" id="IPR043502">
    <property type="entry name" value="DNA/RNA_pol_sf"/>
</dbReference>
<gene>
    <name evidence="2" type="ORF">TNCV_4301391</name>
</gene>
<protein>
    <submittedName>
        <fullName evidence="2">Uncharacterized protein</fullName>
    </submittedName>
</protein>
<dbReference type="EMBL" id="BMAU01021204">
    <property type="protein sequence ID" value="GFX98964.1"/>
    <property type="molecule type" value="Genomic_DNA"/>
</dbReference>
<evidence type="ECO:0000256" key="1">
    <source>
        <dbReference type="SAM" id="MobiDB-lite"/>
    </source>
</evidence>
<dbReference type="Proteomes" id="UP000887159">
    <property type="component" value="Unassembled WGS sequence"/>
</dbReference>
<keyword evidence="3" id="KW-1185">Reference proteome</keyword>
<sequence length="138" mass="15966">MLLDEVKALRKEVADLRRSRSQFRHNNNVRRKRSNSRSIAAKPRRLAPDRLKIAKAEFQHMIKLNHIRPSKSAYASPLHMTLHSKAADILEPLVKFREGHPKETSSFNANNPSEQLQWNDAATLSFKASKKQSLKQRF</sequence>
<organism evidence="2 3">
    <name type="scientific">Trichonephila clavipes</name>
    <name type="common">Golden silk orbweaver</name>
    <name type="synonym">Nephila clavipes</name>
    <dbReference type="NCBI Taxonomy" id="2585209"/>
    <lineage>
        <taxon>Eukaryota</taxon>
        <taxon>Metazoa</taxon>
        <taxon>Ecdysozoa</taxon>
        <taxon>Arthropoda</taxon>
        <taxon>Chelicerata</taxon>
        <taxon>Arachnida</taxon>
        <taxon>Araneae</taxon>
        <taxon>Araneomorphae</taxon>
        <taxon>Entelegynae</taxon>
        <taxon>Araneoidea</taxon>
        <taxon>Nephilidae</taxon>
        <taxon>Trichonephila</taxon>
    </lineage>
</organism>
<feature type="region of interest" description="Disordered" evidence="1">
    <location>
        <begin position="20"/>
        <end position="46"/>
    </location>
</feature>
<accession>A0A8X6RU83</accession>
<dbReference type="GO" id="GO:0071897">
    <property type="term" value="P:DNA biosynthetic process"/>
    <property type="evidence" value="ECO:0007669"/>
    <property type="project" value="UniProtKB-ARBA"/>
</dbReference>
<evidence type="ECO:0000313" key="3">
    <source>
        <dbReference type="Proteomes" id="UP000887159"/>
    </source>
</evidence>
<dbReference type="AlphaFoldDB" id="A0A8X6RU83"/>
<evidence type="ECO:0000313" key="2">
    <source>
        <dbReference type="EMBL" id="GFX98964.1"/>
    </source>
</evidence>
<proteinExistence type="predicted"/>
<feature type="compositionally biased region" description="Basic residues" evidence="1">
    <location>
        <begin position="20"/>
        <end position="35"/>
    </location>
</feature>
<dbReference type="Gene3D" id="3.10.10.10">
    <property type="entry name" value="HIV Type 1 Reverse Transcriptase, subunit A, domain 1"/>
    <property type="match status" value="1"/>
</dbReference>